<organism evidence="2">
    <name type="scientific">Tanacetum cinerariifolium</name>
    <name type="common">Dalmatian daisy</name>
    <name type="synonym">Chrysanthemum cinerariifolium</name>
    <dbReference type="NCBI Taxonomy" id="118510"/>
    <lineage>
        <taxon>Eukaryota</taxon>
        <taxon>Viridiplantae</taxon>
        <taxon>Streptophyta</taxon>
        <taxon>Embryophyta</taxon>
        <taxon>Tracheophyta</taxon>
        <taxon>Spermatophyta</taxon>
        <taxon>Magnoliopsida</taxon>
        <taxon>eudicotyledons</taxon>
        <taxon>Gunneridae</taxon>
        <taxon>Pentapetalae</taxon>
        <taxon>asterids</taxon>
        <taxon>campanulids</taxon>
        <taxon>Asterales</taxon>
        <taxon>Asteraceae</taxon>
        <taxon>Asteroideae</taxon>
        <taxon>Anthemideae</taxon>
        <taxon>Anthemidinae</taxon>
        <taxon>Tanacetum</taxon>
    </lineage>
</organism>
<keyword evidence="1" id="KW-0472">Membrane</keyword>
<evidence type="ECO:0000313" key="2">
    <source>
        <dbReference type="EMBL" id="GEX26223.1"/>
    </source>
</evidence>
<keyword evidence="1" id="KW-0812">Transmembrane</keyword>
<accession>A0A699H448</accession>
<dbReference type="EMBL" id="BKCJ010098229">
    <property type="protein sequence ID" value="GEX26223.1"/>
    <property type="molecule type" value="Genomic_DNA"/>
</dbReference>
<name>A0A699H448_TANCI</name>
<comment type="caution">
    <text evidence="2">The sequence shown here is derived from an EMBL/GenBank/DDBJ whole genome shotgun (WGS) entry which is preliminary data.</text>
</comment>
<proteinExistence type="predicted"/>
<reference evidence="2" key="1">
    <citation type="journal article" date="2019" name="Sci. Rep.">
        <title>Draft genome of Tanacetum cinerariifolium, the natural source of mosquito coil.</title>
        <authorList>
            <person name="Yamashiro T."/>
            <person name="Shiraishi A."/>
            <person name="Satake H."/>
            <person name="Nakayama K."/>
        </authorList>
    </citation>
    <scope>NUCLEOTIDE SEQUENCE</scope>
</reference>
<evidence type="ECO:0000256" key="1">
    <source>
        <dbReference type="SAM" id="Phobius"/>
    </source>
</evidence>
<dbReference type="AlphaFoldDB" id="A0A699H448"/>
<keyword evidence="1" id="KW-1133">Transmembrane helix</keyword>
<feature type="transmembrane region" description="Helical" evidence="1">
    <location>
        <begin position="20"/>
        <end position="41"/>
    </location>
</feature>
<sequence length="294" mass="32801">MILLLRSVTVLPATGNFSIPWAVGGIAWILLTPGLPIIPLYGDGDLTIMKFIHANDECSSSPIFTSSDICPSGHIISSLNPTRGVVAGIIWLLTSGQNLLKKNLRPYTCEFASVSFFNWGCHRRRRLELSFVQSKDFFWCLCEESESVLFLFRPLLTTTSPLRNVVVTFIISSTDFEILSCSRLISSGLLSVSLRLLWYDRCFESFKYTGVPFPLYPSLWNTPFSSLLNTFLLSGHLFLGDSEWPRLRASGYVAGTSRSESFLECIPYGGRGLANGSLLVSAHGEYLRLYSRSH</sequence>
<gene>
    <name evidence="2" type="ORF">Tci_298198</name>
</gene>
<protein>
    <submittedName>
        <fullName evidence="2">Uncharacterized protein</fullName>
    </submittedName>
</protein>